<accession>A0A016VKE9</accession>
<evidence type="ECO:0008006" key="4">
    <source>
        <dbReference type="Google" id="ProtNLM"/>
    </source>
</evidence>
<reference evidence="3" key="1">
    <citation type="journal article" date="2015" name="Nat. Genet.">
        <title>The genome and transcriptome of the zoonotic hookworm Ancylostoma ceylanicum identify infection-specific gene families.</title>
        <authorList>
            <person name="Schwarz E.M."/>
            <person name="Hu Y."/>
            <person name="Antoshechkin I."/>
            <person name="Miller M.M."/>
            <person name="Sternberg P.W."/>
            <person name="Aroian R.V."/>
        </authorList>
    </citation>
    <scope>NUCLEOTIDE SEQUENCE</scope>
    <source>
        <strain evidence="3">HY135</strain>
    </source>
</reference>
<protein>
    <recommendedName>
        <fullName evidence="4">Secreted protein</fullName>
    </recommendedName>
</protein>
<name>A0A016VKE9_9BILA</name>
<comment type="caution">
    <text evidence="2">The sequence shown here is derived from an EMBL/GenBank/DDBJ whole genome shotgun (WGS) entry which is preliminary data.</text>
</comment>
<gene>
    <name evidence="2" type="primary">Acey_s0008.g174</name>
    <name evidence="2" type="ORF">Y032_0008g174</name>
</gene>
<dbReference type="Proteomes" id="UP000024635">
    <property type="component" value="Unassembled WGS sequence"/>
</dbReference>
<keyword evidence="3" id="KW-1185">Reference proteome</keyword>
<feature type="chain" id="PRO_5001490233" description="Secreted protein" evidence="1">
    <location>
        <begin position="36"/>
        <end position="121"/>
    </location>
</feature>
<dbReference type="AlphaFoldDB" id="A0A016VKE9"/>
<organism evidence="2 3">
    <name type="scientific">Ancylostoma ceylanicum</name>
    <dbReference type="NCBI Taxonomy" id="53326"/>
    <lineage>
        <taxon>Eukaryota</taxon>
        <taxon>Metazoa</taxon>
        <taxon>Ecdysozoa</taxon>
        <taxon>Nematoda</taxon>
        <taxon>Chromadorea</taxon>
        <taxon>Rhabditida</taxon>
        <taxon>Rhabditina</taxon>
        <taxon>Rhabditomorpha</taxon>
        <taxon>Strongyloidea</taxon>
        <taxon>Ancylostomatidae</taxon>
        <taxon>Ancylostomatinae</taxon>
        <taxon>Ancylostoma</taxon>
    </lineage>
</organism>
<evidence type="ECO:0000313" key="3">
    <source>
        <dbReference type="Proteomes" id="UP000024635"/>
    </source>
</evidence>
<feature type="signal peptide" evidence="1">
    <location>
        <begin position="1"/>
        <end position="35"/>
    </location>
</feature>
<keyword evidence="1" id="KW-0732">Signal</keyword>
<sequence length="121" mass="12907">MKLLVRKTIVAMKRQAHCLASLLSVLVIGFHDAHAGKSNPCDGYKKCTRTETCISDYGKPRCVPLNLNCTQDEVIDECGDLCEPTCADATGTSIIGNCHHIAPSLDKNGRTKGSTAGCDAI</sequence>
<proteinExistence type="predicted"/>
<evidence type="ECO:0000313" key="2">
    <source>
        <dbReference type="EMBL" id="EYC27771.1"/>
    </source>
</evidence>
<dbReference type="EMBL" id="JARK01001344">
    <property type="protein sequence ID" value="EYC27771.1"/>
    <property type="molecule type" value="Genomic_DNA"/>
</dbReference>
<evidence type="ECO:0000256" key="1">
    <source>
        <dbReference type="SAM" id="SignalP"/>
    </source>
</evidence>